<evidence type="ECO:0000313" key="1">
    <source>
        <dbReference type="EMBL" id="GAV28716.1"/>
    </source>
</evidence>
<proteinExistence type="predicted"/>
<name>A0A1Q2YGL3_9ASCO</name>
<gene>
    <name evidence="1" type="ORF">PMKS-002190</name>
</gene>
<protein>
    <submittedName>
        <fullName evidence="1">Uncharacterized protein</fullName>
    </submittedName>
</protein>
<sequence length="417" mass="48567">MFFRTFLKPLVLFNDLNNQLPRSDFSISLLFKLSFYFWLESLSYDLLNEFFNAYALVGCLVVKTPISHYSDTPFQTLLSGIKDYKNPLVRLTAYQELVYLSTSNDFKDRQVFYRADNWNLILAEFFFVQTNAARSARSDLPKVEPTDILKKERLESMKKQASIFGNLNKHKNSFDFDFDFKINEDEKEDDADVTVVKNDNDAVFTQPEPKAEQISEFELKLNTAISSLYIFMKQLRNRFQLYVKSYLSIHSNNLENKTETNTITYQLSIFYADLSIFARHLFYGDIFEQSNKRIPNKEIVGFSIIALTEMLIHAKIEDKHNTVTGTLTESLTLLTKVYKGTSEFLNNPPTGLTSKKECSIVVINELTISYFFKLVIYYNNILNDLLLPPEVFKLAKWCTDMALEQQREQKFTADILQ</sequence>
<dbReference type="Pfam" id="PF09531">
    <property type="entry name" value="Ndc1_Nup"/>
    <property type="match status" value="1"/>
</dbReference>
<dbReference type="EMBL" id="BDGI01000079">
    <property type="protein sequence ID" value="GAV28716.1"/>
    <property type="molecule type" value="Genomic_DNA"/>
</dbReference>
<dbReference type="AlphaFoldDB" id="A0A1Q2YGL3"/>
<comment type="caution">
    <text evidence="1">The sequence shown here is derived from an EMBL/GenBank/DDBJ whole genome shotgun (WGS) entry which is preliminary data.</text>
</comment>
<dbReference type="Proteomes" id="UP000186136">
    <property type="component" value="Unassembled WGS sequence"/>
</dbReference>
<keyword evidence="2" id="KW-1185">Reference proteome</keyword>
<evidence type="ECO:0000313" key="2">
    <source>
        <dbReference type="Proteomes" id="UP000186136"/>
    </source>
</evidence>
<dbReference type="OrthoDB" id="67850at2759"/>
<dbReference type="InterPro" id="IPR019049">
    <property type="entry name" value="Nucleoporin_prot_Ndc1/Nup"/>
</dbReference>
<organism evidence="1 2">
    <name type="scientific">Pichia membranifaciens</name>
    <dbReference type="NCBI Taxonomy" id="4926"/>
    <lineage>
        <taxon>Eukaryota</taxon>
        <taxon>Fungi</taxon>
        <taxon>Dikarya</taxon>
        <taxon>Ascomycota</taxon>
        <taxon>Saccharomycotina</taxon>
        <taxon>Pichiomycetes</taxon>
        <taxon>Pichiales</taxon>
        <taxon>Pichiaceae</taxon>
        <taxon>Pichia</taxon>
    </lineage>
</organism>
<accession>A0A1Q2YGL3</accession>
<reference evidence="1 2" key="1">
    <citation type="submission" date="2016-08" db="EMBL/GenBank/DDBJ databases">
        <title>Whole genome shotgun sequence of Pichia membranifaciens KS47-1.</title>
        <authorList>
            <person name="Konishi M."/>
            <person name="Ishida M."/>
            <person name="Arakawa T."/>
            <person name="Kato Y."/>
            <person name="Horiuchi J."/>
        </authorList>
    </citation>
    <scope>NUCLEOTIDE SEQUENCE [LARGE SCALE GENOMIC DNA]</scope>
    <source>
        <strain evidence="1 2">KS47-1</strain>
    </source>
</reference>